<sequence>MHVVLGAAGNVGSKVVAALRRRNAPVLAVVHSAKKAETLAEPGVETAVADVQDVKALRAVLKRGRRAFLLNPPADPSSDTSAFELRTARAIADAVSGSDLEKVVVASTYGARAQEGVGDFSSLYAFERWVEEAAIPTAINRGAYYFTNLDMLAPAAEQGSLPTLFPADFALPMVSPTDLGELGAERLLGDTGDVGIAYLEGPKRYSFSDVARAFSTKLGRRVEVDTVPREGWEDYFLKAGFSKAAAASYARMTAATIDDEVSPGDPRRGVVSLEVHIQALGST</sequence>
<reference evidence="2" key="1">
    <citation type="submission" date="2024-06" db="EMBL/GenBank/DDBJ databases">
        <title>Caulobacter inopinatus, sp. nov.</title>
        <authorList>
            <person name="Donachie S.P."/>
        </authorList>
    </citation>
    <scope>NUCLEOTIDE SEQUENCE</scope>
    <source>
        <strain evidence="2">73W</strain>
    </source>
</reference>
<protein>
    <submittedName>
        <fullName evidence="2">NmrA family NAD(P)-binding protein</fullName>
    </submittedName>
</protein>
<dbReference type="Gene3D" id="3.90.25.10">
    <property type="entry name" value="UDP-galactose 4-epimerase, domain 1"/>
    <property type="match status" value="1"/>
</dbReference>
<dbReference type="AlphaFoldDB" id="A0AB39KXD6"/>
<dbReference type="InterPro" id="IPR036291">
    <property type="entry name" value="NAD(P)-bd_dom_sf"/>
</dbReference>
<feature type="domain" description="NmrA-like" evidence="1">
    <location>
        <begin position="3"/>
        <end position="234"/>
    </location>
</feature>
<dbReference type="PANTHER" id="PTHR43162">
    <property type="match status" value="1"/>
</dbReference>
<dbReference type="PANTHER" id="PTHR43162:SF1">
    <property type="entry name" value="PRESTALK A DIFFERENTIATION PROTEIN A"/>
    <property type="match status" value="1"/>
</dbReference>
<organism evidence="2">
    <name type="scientific">Caulobacter sp. 73W</name>
    <dbReference type="NCBI Taxonomy" id="3161137"/>
    <lineage>
        <taxon>Bacteria</taxon>
        <taxon>Pseudomonadati</taxon>
        <taxon>Pseudomonadota</taxon>
        <taxon>Alphaproteobacteria</taxon>
        <taxon>Caulobacterales</taxon>
        <taxon>Caulobacteraceae</taxon>
        <taxon>Caulobacter</taxon>
    </lineage>
</organism>
<evidence type="ECO:0000259" key="1">
    <source>
        <dbReference type="Pfam" id="PF05368"/>
    </source>
</evidence>
<dbReference type="RefSeq" id="WP_369062022.1">
    <property type="nucleotide sequence ID" value="NZ_CP158375.1"/>
</dbReference>
<dbReference type="Pfam" id="PF05368">
    <property type="entry name" value="NmrA"/>
    <property type="match status" value="1"/>
</dbReference>
<name>A0AB39KXD6_9CAUL</name>
<proteinExistence type="predicted"/>
<dbReference type="SUPFAM" id="SSF51735">
    <property type="entry name" value="NAD(P)-binding Rossmann-fold domains"/>
    <property type="match status" value="1"/>
</dbReference>
<gene>
    <name evidence="2" type="ORF">ABOZ73_07525</name>
</gene>
<accession>A0AB39KXD6</accession>
<dbReference type="InterPro" id="IPR008030">
    <property type="entry name" value="NmrA-like"/>
</dbReference>
<dbReference type="EMBL" id="CP158375">
    <property type="protein sequence ID" value="XDO98257.1"/>
    <property type="molecule type" value="Genomic_DNA"/>
</dbReference>
<dbReference type="Gene3D" id="3.40.50.720">
    <property type="entry name" value="NAD(P)-binding Rossmann-like Domain"/>
    <property type="match status" value="1"/>
</dbReference>
<evidence type="ECO:0000313" key="2">
    <source>
        <dbReference type="EMBL" id="XDO98257.1"/>
    </source>
</evidence>
<dbReference type="InterPro" id="IPR051604">
    <property type="entry name" value="Ergot_Alk_Oxidoreductase"/>
</dbReference>